<accession>A0A4Y2W7T6</accession>
<name>A0A4Y2W7T6_ARAVE</name>
<dbReference type="AlphaFoldDB" id="A0A4Y2W7T6"/>
<gene>
    <name evidence="1" type="ORF">AVEN_145468_1</name>
</gene>
<keyword evidence="2" id="KW-1185">Reference proteome</keyword>
<protein>
    <submittedName>
        <fullName evidence="1">Uncharacterized protein</fullName>
    </submittedName>
</protein>
<dbReference type="Proteomes" id="UP000499080">
    <property type="component" value="Unassembled WGS sequence"/>
</dbReference>
<dbReference type="EMBL" id="BGPR01056485">
    <property type="protein sequence ID" value="GBO32971.1"/>
    <property type="molecule type" value="Genomic_DNA"/>
</dbReference>
<reference evidence="1 2" key="1">
    <citation type="journal article" date="2019" name="Sci. Rep.">
        <title>Orb-weaving spider Araneus ventricosus genome elucidates the spidroin gene catalogue.</title>
        <authorList>
            <person name="Kono N."/>
            <person name="Nakamura H."/>
            <person name="Ohtoshi R."/>
            <person name="Moran D.A.P."/>
            <person name="Shinohara A."/>
            <person name="Yoshida Y."/>
            <person name="Fujiwara M."/>
            <person name="Mori M."/>
            <person name="Tomita M."/>
            <person name="Arakawa K."/>
        </authorList>
    </citation>
    <scope>NUCLEOTIDE SEQUENCE [LARGE SCALE GENOMIC DNA]</scope>
</reference>
<organism evidence="1 2">
    <name type="scientific">Araneus ventricosus</name>
    <name type="common">Orbweaver spider</name>
    <name type="synonym">Epeira ventricosa</name>
    <dbReference type="NCBI Taxonomy" id="182803"/>
    <lineage>
        <taxon>Eukaryota</taxon>
        <taxon>Metazoa</taxon>
        <taxon>Ecdysozoa</taxon>
        <taxon>Arthropoda</taxon>
        <taxon>Chelicerata</taxon>
        <taxon>Arachnida</taxon>
        <taxon>Araneae</taxon>
        <taxon>Araneomorphae</taxon>
        <taxon>Entelegynae</taxon>
        <taxon>Araneoidea</taxon>
        <taxon>Araneidae</taxon>
        <taxon>Araneus</taxon>
    </lineage>
</organism>
<evidence type="ECO:0000313" key="1">
    <source>
        <dbReference type="EMBL" id="GBO32971.1"/>
    </source>
</evidence>
<evidence type="ECO:0000313" key="2">
    <source>
        <dbReference type="Proteomes" id="UP000499080"/>
    </source>
</evidence>
<sequence length="139" mass="15511">MYKWAVHCQGLRSYSSDSCEKFSYLIMAAGRKLTDFEHVMLVRATRLGHSIPEIVSSILLLSFVLMPLPLLALSPTPAVSRPFQAQPGSSHLDYWHLPTKSDLPFVGLCSHPQGLQRLHLLTPPRQSAWNSKAGSIFLL</sequence>
<comment type="caution">
    <text evidence="1">The sequence shown here is derived from an EMBL/GenBank/DDBJ whole genome shotgun (WGS) entry which is preliminary data.</text>
</comment>
<proteinExistence type="predicted"/>